<dbReference type="CDD" id="cd20558">
    <property type="entry name" value="CYCLIN_ScPCL7-like"/>
    <property type="match status" value="1"/>
</dbReference>
<comment type="caution">
    <text evidence="2">The sequence shown here is derived from an EMBL/GenBank/DDBJ whole genome shotgun (WGS) entry which is preliminary data.</text>
</comment>
<dbReference type="EMBL" id="CAWUHC010000089">
    <property type="protein sequence ID" value="CAK7230699.1"/>
    <property type="molecule type" value="Genomic_DNA"/>
</dbReference>
<feature type="region of interest" description="Disordered" evidence="1">
    <location>
        <begin position="1"/>
        <end position="45"/>
    </location>
</feature>
<dbReference type="PANTHER" id="PTHR15615">
    <property type="match status" value="1"/>
</dbReference>
<evidence type="ECO:0008006" key="4">
    <source>
        <dbReference type="Google" id="ProtNLM"/>
    </source>
</evidence>
<proteinExistence type="predicted"/>
<gene>
    <name evidence="2" type="ORF">SBRCBS47491_007675</name>
</gene>
<reference evidence="2 3" key="1">
    <citation type="submission" date="2024-01" db="EMBL/GenBank/DDBJ databases">
        <authorList>
            <person name="Allen C."/>
            <person name="Tagirdzhanova G."/>
        </authorList>
    </citation>
    <scope>NUCLEOTIDE SEQUENCE [LARGE SCALE GENOMIC DNA]</scope>
</reference>
<organism evidence="2 3">
    <name type="scientific">Sporothrix bragantina</name>
    <dbReference type="NCBI Taxonomy" id="671064"/>
    <lineage>
        <taxon>Eukaryota</taxon>
        <taxon>Fungi</taxon>
        <taxon>Dikarya</taxon>
        <taxon>Ascomycota</taxon>
        <taxon>Pezizomycotina</taxon>
        <taxon>Sordariomycetes</taxon>
        <taxon>Sordariomycetidae</taxon>
        <taxon>Ophiostomatales</taxon>
        <taxon>Ophiostomataceae</taxon>
        <taxon>Sporothrix</taxon>
    </lineage>
</organism>
<dbReference type="Pfam" id="PF08613">
    <property type="entry name" value="Cyclin"/>
    <property type="match status" value="1"/>
</dbReference>
<dbReference type="InterPro" id="IPR013922">
    <property type="entry name" value="Cyclin_PHO80-like"/>
</dbReference>
<feature type="region of interest" description="Disordered" evidence="1">
    <location>
        <begin position="76"/>
        <end position="104"/>
    </location>
</feature>
<name>A0ABP0CHM6_9PEZI</name>
<protein>
    <recommendedName>
        <fullName evidence="4">Cyclin-dependent protein kinase complex component</fullName>
    </recommendedName>
</protein>
<accession>A0ABP0CHM6</accession>
<dbReference type="Gene3D" id="1.10.472.10">
    <property type="entry name" value="Cyclin-like"/>
    <property type="match status" value="1"/>
</dbReference>
<dbReference type="PANTHER" id="PTHR15615:SF32">
    <property type="entry name" value="PROTEIN KINASE COMPLEX COMPONENT, PUTATIVE (AFU_ORTHOLOGUE AFUA_2G07660)-RELATED"/>
    <property type="match status" value="1"/>
</dbReference>
<feature type="region of interest" description="Disordered" evidence="1">
    <location>
        <begin position="118"/>
        <end position="197"/>
    </location>
</feature>
<sequence>MAEDSDHISQGAGSTPDSPPPPPVPASDPSLFSPCNDPKEASSPRLASFTDDIFDLTPLAALQMLGAGIEALVRITGDIPPTPPPLHEDSSTHTNMRSMQAEKEVIVRTLSENSLARLREKAEKEDAAKRRRKEEQYQDEEQELKKRRELENGSSGPGGGDRSTPPRDENDTNTTQPPSTPAPSRLPPTPPPAKPMQTQMEIDGVRLRSNTSSSQPQSPNAAVLATSSNGVPILVVPPAEPYIVIGANSQPLNVQHSAITRKFYSKKAPPIGISEYLLRLHRFCPMSTGVYLATSFYIYRLAVSEKAIAVTRRNAHRLLLAGLRVAMKALEDLSYAHTKMARVGGVTEAELARLEINFCFLAGFELSVCAEDMRQHWMMMKSGRAVGSLDQDGTAAVMASMDAMNVTRRPKVEVQS</sequence>
<evidence type="ECO:0000313" key="2">
    <source>
        <dbReference type="EMBL" id="CAK7230699.1"/>
    </source>
</evidence>
<keyword evidence="3" id="KW-1185">Reference proteome</keyword>
<feature type="compositionally biased region" description="Basic and acidic residues" evidence="1">
    <location>
        <begin position="118"/>
        <end position="136"/>
    </location>
</feature>
<evidence type="ECO:0000256" key="1">
    <source>
        <dbReference type="SAM" id="MobiDB-lite"/>
    </source>
</evidence>
<feature type="compositionally biased region" description="Pro residues" evidence="1">
    <location>
        <begin position="178"/>
        <end position="194"/>
    </location>
</feature>
<dbReference type="Proteomes" id="UP001642406">
    <property type="component" value="Unassembled WGS sequence"/>
</dbReference>
<feature type="compositionally biased region" description="Pro residues" evidence="1">
    <location>
        <begin position="17"/>
        <end position="26"/>
    </location>
</feature>
<evidence type="ECO:0000313" key="3">
    <source>
        <dbReference type="Proteomes" id="UP001642406"/>
    </source>
</evidence>